<comment type="similarity">
    <text evidence="5">Belongs to the creatininase superfamily.</text>
</comment>
<evidence type="ECO:0000256" key="5">
    <source>
        <dbReference type="ARBA" id="ARBA00024029"/>
    </source>
</evidence>
<dbReference type="Gene3D" id="3.40.50.10310">
    <property type="entry name" value="Creatininase"/>
    <property type="match status" value="1"/>
</dbReference>
<dbReference type="PANTHER" id="PTHR35005:SF1">
    <property type="entry name" value="2-AMINO-5-FORMYLAMINO-6-RIBOSYLAMINOPYRIMIDIN-4(3H)-ONE 5'-MONOPHOSPHATE DEFORMYLASE"/>
    <property type="match status" value="1"/>
</dbReference>
<dbReference type="PANTHER" id="PTHR35005">
    <property type="entry name" value="3-DEHYDRO-SCYLLO-INOSOSE HYDROLASE"/>
    <property type="match status" value="1"/>
</dbReference>
<dbReference type="EMBL" id="BAAAYK010000038">
    <property type="protein sequence ID" value="GAA3357241.1"/>
    <property type="molecule type" value="Genomic_DNA"/>
</dbReference>
<gene>
    <name evidence="6" type="primary">mftE</name>
    <name evidence="6" type="ORF">GCM10020366_24450</name>
</gene>
<proteinExistence type="inferred from homology"/>
<dbReference type="InterPro" id="IPR023871">
    <property type="entry name" value="MftE"/>
</dbReference>
<comment type="caution">
    <text evidence="6">The sequence shown here is derived from an EMBL/GenBank/DDBJ whole genome shotgun (WGS) entry which is preliminary data.</text>
</comment>
<dbReference type="Proteomes" id="UP001500483">
    <property type="component" value="Unassembled WGS sequence"/>
</dbReference>
<name>A0ABP6RQ65_9PSEU</name>
<keyword evidence="7" id="KW-1185">Reference proteome</keyword>
<dbReference type="SUPFAM" id="SSF102215">
    <property type="entry name" value="Creatininase"/>
    <property type="match status" value="1"/>
</dbReference>
<accession>A0ABP6RQ65</accession>
<keyword evidence="2" id="KW-0479">Metal-binding</keyword>
<protein>
    <submittedName>
        <fullName evidence="6">Mycofactocin biosynthesis peptidyl-dipeptidase MftE</fullName>
    </submittedName>
</protein>
<organism evidence="6 7">
    <name type="scientific">Saccharopolyspora gregorii</name>
    <dbReference type="NCBI Taxonomy" id="33914"/>
    <lineage>
        <taxon>Bacteria</taxon>
        <taxon>Bacillati</taxon>
        <taxon>Actinomycetota</taxon>
        <taxon>Actinomycetes</taxon>
        <taxon>Pseudonocardiales</taxon>
        <taxon>Pseudonocardiaceae</taxon>
        <taxon>Saccharopolyspora</taxon>
    </lineage>
</organism>
<dbReference type="InterPro" id="IPR024087">
    <property type="entry name" value="Creatininase-like_sf"/>
</dbReference>
<evidence type="ECO:0000256" key="3">
    <source>
        <dbReference type="ARBA" id="ARBA00022801"/>
    </source>
</evidence>
<keyword evidence="4" id="KW-0862">Zinc</keyword>
<dbReference type="Pfam" id="PF02633">
    <property type="entry name" value="Creatininase"/>
    <property type="match status" value="1"/>
</dbReference>
<dbReference type="RefSeq" id="WP_344926296.1">
    <property type="nucleotide sequence ID" value="NZ_BAAAYK010000038.1"/>
</dbReference>
<evidence type="ECO:0000256" key="1">
    <source>
        <dbReference type="ARBA" id="ARBA00001947"/>
    </source>
</evidence>
<evidence type="ECO:0000256" key="2">
    <source>
        <dbReference type="ARBA" id="ARBA00022723"/>
    </source>
</evidence>
<evidence type="ECO:0000313" key="7">
    <source>
        <dbReference type="Proteomes" id="UP001500483"/>
    </source>
</evidence>
<dbReference type="InterPro" id="IPR003785">
    <property type="entry name" value="Creatininase/forma_Hydrolase"/>
</dbReference>
<dbReference type="NCBIfam" id="TIGR03964">
    <property type="entry name" value="mycofact_creat"/>
    <property type="match status" value="1"/>
</dbReference>
<evidence type="ECO:0000313" key="6">
    <source>
        <dbReference type="EMBL" id="GAA3357241.1"/>
    </source>
</evidence>
<sequence length="223" mass="23316">MSLGALRWTELDDAARVLAIPLGATEQHGPHLPLRTDTAIAEALCARLARRLPEVVVGPAVPYGASGEHAAFPGTLSIGHEALWLLLVELVRSADRFTGVVLVNGHGGNLPTVHRAAEQLRGEGRRVLAWCPDGPADDSHAGRTETSAMLHLHPAEVTLPDAAAGNIEPLPRLIDRLRAGGVRAVSPNGVLGDPAGATAAEGAVLLARWTEALTTAVTRWLTG</sequence>
<keyword evidence="3" id="KW-0378">Hydrolase</keyword>
<comment type="cofactor">
    <cofactor evidence="1">
        <name>Zn(2+)</name>
        <dbReference type="ChEBI" id="CHEBI:29105"/>
    </cofactor>
</comment>
<reference evidence="7" key="1">
    <citation type="journal article" date="2019" name="Int. J. Syst. Evol. Microbiol.">
        <title>The Global Catalogue of Microorganisms (GCM) 10K type strain sequencing project: providing services to taxonomists for standard genome sequencing and annotation.</title>
        <authorList>
            <consortium name="The Broad Institute Genomics Platform"/>
            <consortium name="The Broad Institute Genome Sequencing Center for Infectious Disease"/>
            <person name="Wu L."/>
            <person name="Ma J."/>
        </authorList>
    </citation>
    <scope>NUCLEOTIDE SEQUENCE [LARGE SCALE GENOMIC DNA]</scope>
    <source>
        <strain evidence="7">JCM 9687</strain>
    </source>
</reference>
<evidence type="ECO:0000256" key="4">
    <source>
        <dbReference type="ARBA" id="ARBA00022833"/>
    </source>
</evidence>